<dbReference type="AlphaFoldDB" id="A0AAJ0F5K3"/>
<gene>
    <name evidence="1" type="ORF">QBC47DRAFT_406155</name>
</gene>
<keyword evidence="2" id="KW-1185">Reference proteome</keyword>
<sequence length="67" mass="8316">MCSWEQTIYDECGHKGKIRRVEYSCRIYVRYRFGECAFDPRYDCVFQVISYRQYCPKCRDLYQYVNL</sequence>
<proteinExistence type="predicted"/>
<protein>
    <submittedName>
        <fullName evidence="1">Uncharacterized protein</fullName>
    </submittedName>
</protein>
<evidence type="ECO:0000313" key="1">
    <source>
        <dbReference type="EMBL" id="KAK1751453.1"/>
    </source>
</evidence>
<organism evidence="1 2">
    <name type="scientific">Echria macrotheca</name>
    <dbReference type="NCBI Taxonomy" id="438768"/>
    <lineage>
        <taxon>Eukaryota</taxon>
        <taxon>Fungi</taxon>
        <taxon>Dikarya</taxon>
        <taxon>Ascomycota</taxon>
        <taxon>Pezizomycotina</taxon>
        <taxon>Sordariomycetes</taxon>
        <taxon>Sordariomycetidae</taxon>
        <taxon>Sordariales</taxon>
        <taxon>Schizotheciaceae</taxon>
        <taxon>Echria</taxon>
    </lineage>
</organism>
<reference evidence="1" key="1">
    <citation type="submission" date="2023-06" db="EMBL/GenBank/DDBJ databases">
        <title>Genome-scale phylogeny and comparative genomics of the fungal order Sordariales.</title>
        <authorList>
            <consortium name="Lawrence Berkeley National Laboratory"/>
            <person name="Hensen N."/>
            <person name="Bonometti L."/>
            <person name="Westerberg I."/>
            <person name="Brannstrom I.O."/>
            <person name="Guillou S."/>
            <person name="Cros-Aarteil S."/>
            <person name="Calhoun S."/>
            <person name="Haridas S."/>
            <person name="Kuo A."/>
            <person name="Mondo S."/>
            <person name="Pangilinan J."/>
            <person name="Riley R."/>
            <person name="Labutti K."/>
            <person name="Andreopoulos B."/>
            <person name="Lipzen A."/>
            <person name="Chen C."/>
            <person name="Yanf M."/>
            <person name="Daum C."/>
            <person name="Ng V."/>
            <person name="Clum A."/>
            <person name="Steindorff A."/>
            <person name="Ohm R."/>
            <person name="Martin F."/>
            <person name="Silar P."/>
            <person name="Natvig D."/>
            <person name="Lalanne C."/>
            <person name="Gautier V."/>
            <person name="Ament-Velasquez S.L."/>
            <person name="Kruys A."/>
            <person name="Hutchinson M.I."/>
            <person name="Powell A.J."/>
            <person name="Barry K."/>
            <person name="Miller A.N."/>
            <person name="Grigoriev I.V."/>
            <person name="Debuchy R."/>
            <person name="Gladieux P."/>
            <person name="Thoren M.H."/>
            <person name="Johannesson H."/>
        </authorList>
    </citation>
    <scope>NUCLEOTIDE SEQUENCE</scope>
    <source>
        <strain evidence="1">PSN4</strain>
    </source>
</reference>
<accession>A0AAJ0F5K3</accession>
<comment type="caution">
    <text evidence="1">The sequence shown here is derived from an EMBL/GenBank/DDBJ whole genome shotgun (WGS) entry which is preliminary data.</text>
</comment>
<evidence type="ECO:0000313" key="2">
    <source>
        <dbReference type="Proteomes" id="UP001239445"/>
    </source>
</evidence>
<dbReference type="EMBL" id="MU839842">
    <property type="protein sequence ID" value="KAK1751453.1"/>
    <property type="molecule type" value="Genomic_DNA"/>
</dbReference>
<name>A0AAJ0F5K3_9PEZI</name>
<dbReference type="Proteomes" id="UP001239445">
    <property type="component" value="Unassembled WGS sequence"/>
</dbReference>